<dbReference type="InterPro" id="IPR001387">
    <property type="entry name" value="Cro/C1-type_HTH"/>
</dbReference>
<dbReference type="Gene3D" id="1.10.260.40">
    <property type="entry name" value="lambda repressor-like DNA-binding domains"/>
    <property type="match status" value="1"/>
</dbReference>
<dbReference type="EMBL" id="FXXQ01000005">
    <property type="protein sequence ID" value="SMX23642.1"/>
    <property type="molecule type" value="Genomic_DNA"/>
</dbReference>
<evidence type="ECO:0000313" key="2">
    <source>
        <dbReference type="EMBL" id="SMX23642.1"/>
    </source>
</evidence>
<dbReference type="InterPro" id="IPR010982">
    <property type="entry name" value="Lambda_DNA-bd_dom_sf"/>
</dbReference>
<feature type="domain" description="HTH cro/C1-type" evidence="1">
    <location>
        <begin position="7"/>
        <end position="36"/>
    </location>
</feature>
<name>A0A238J068_9RHOB</name>
<keyword evidence="3" id="KW-1185">Reference proteome</keyword>
<sequence>MTSSDQLRAARALKGLSQKDMAEKVGVSTMTIKRAEGTGKPGASHDIVARIRTALESLGIEFIDENGGGEGVRLKKSL</sequence>
<gene>
    <name evidence="2" type="ORF">BOA8489_01752</name>
</gene>
<dbReference type="SUPFAM" id="SSF47413">
    <property type="entry name" value="lambda repressor-like DNA-binding domains"/>
    <property type="match status" value="1"/>
</dbReference>
<dbReference type="AlphaFoldDB" id="A0A238J068"/>
<dbReference type="RefSeq" id="WP_093973628.1">
    <property type="nucleotide sequence ID" value="NZ_FXXQ01000005.1"/>
</dbReference>
<organism evidence="2 3">
    <name type="scientific">Boseongicola aestuarii</name>
    <dbReference type="NCBI Taxonomy" id="1470561"/>
    <lineage>
        <taxon>Bacteria</taxon>
        <taxon>Pseudomonadati</taxon>
        <taxon>Pseudomonadota</taxon>
        <taxon>Alphaproteobacteria</taxon>
        <taxon>Rhodobacterales</taxon>
        <taxon>Paracoccaceae</taxon>
        <taxon>Boseongicola</taxon>
    </lineage>
</organism>
<evidence type="ECO:0000259" key="1">
    <source>
        <dbReference type="PROSITE" id="PS50943"/>
    </source>
</evidence>
<protein>
    <submittedName>
        <fullName evidence="2">Helix-turn-helix protein</fullName>
    </submittedName>
</protein>
<dbReference type="GO" id="GO:0003677">
    <property type="term" value="F:DNA binding"/>
    <property type="evidence" value="ECO:0007669"/>
    <property type="project" value="InterPro"/>
</dbReference>
<dbReference type="Proteomes" id="UP000201838">
    <property type="component" value="Unassembled WGS sequence"/>
</dbReference>
<reference evidence="2 3" key="1">
    <citation type="submission" date="2017-05" db="EMBL/GenBank/DDBJ databases">
        <authorList>
            <person name="Song R."/>
            <person name="Chenine A.L."/>
            <person name="Ruprecht R.M."/>
        </authorList>
    </citation>
    <scope>NUCLEOTIDE SEQUENCE [LARGE SCALE GENOMIC DNA]</scope>
    <source>
        <strain evidence="2 3">CECT 8489</strain>
    </source>
</reference>
<evidence type="ECO:0000313" key="3">
    <source>
        <dbReference type="Proteomes" id="UP000201838"/>
    </source>
</evidence>
<dbReference type="OrthoDB" id="7206663at2"/>
<dbReference type="PROSITE" id="PS50943">
    <property type="entry name" value="HTH_CROC1"/>
    <property type="match status" value="1"/>
</dbReference>
<dbReference type="CDD" id="cd00093">
    <property type="entry name" value="HTH_XRE"/>
    <property type="match status" value="1"/>
</dbReference>
<dbReference type="Pfam" id="PF01381">
    <property type="entry name" value="HTH_3"/>
    <property type="match status" value="1"/>
</dbReference>
<accession>A0A238J068</accession>
<proteinExistence type="predicted"/>